<organism evidence="2 3">
    <name type="scientific">Caligus rogercresseyi</name>
    <name type="common">Sea louse</name>
    <dbReference type="NCBI Taxonomy" id="217165"/>
    <lineage>
        <taxon>Eukaryota</taxon>
        <taxon>Metazoa</taxon>
        <taxon>Ecdysozoa</taxon>
        <taxon>Arthropoda</taxon>
        <taxon>Crustacea</taxon>
        <taxon>Multicrustacea</taxon>
        <taxon>Hexanauplia</taxon>
        <taxon>Copepoda</taxon>
        <taxon>Siphonostomatoida</taxon>
        <taxon>Caligidae</taxon>
        <taxon>Caligus</taxon>
    </lineage>
</organism>
<dbReference type="EMBL" id="CP045891">
    <property type="protein sequence ID" value="QQP58024.1"/>
    <property type="molecule type" value="Genomic_DNA"/>
</dbReference>
<feature type="compositionally biased region" description="Low complexity" evidence="1">
    <location>
        <begin position="47"/>
        <end position="56"/>
    </location>
</feature>
<dbReference type="Proteomes" id="UP000595437">
    <property type="component" value="Chromosome 2"/>
</dbReference>
<accession>A0A7T8QWS4</accession>
<sequence length="67" mass="7713">MNIDVYLCVLKEVVKPWMDEKASGDVYNGRYQQDSVPYSRLRRPRSGSRLMSLLSRTPDMPPPTPLT</sequence>
<protein>
    <submittedName>
        <fullName evidence="2">Uncharacterized protein</fullName>
    </submittedName>
</protein>
<keyword evidence="3" id="KW-1185">Reference proteome</keyword>
<gene>
    <name evidence="2" type="ORF">FKW44_003211</name>
</gene>
<feature type="region of interest" description="Disordered" evidence="1">
    <location>
        <begin position="36"/>
        <end position="67"/>
    </location>
</feature>
<reference evidence="3" key="1">
    <citation type="submission" date="2021-01" db="EMBL/GenBank/DDBJ databases">
        <title>Caligus Genome Assembly.</title>
        <authorList>
            <person name="Gallardo-Escarate C."/>
        </authorList>
    </citation>
    <scope>NUCLEOTIDE SEQUENCE [LARGE SCALE GENOMIC DNA]</scope>
</reference>
<name>A0A7T8QWS4_CALRO</name>
<evidence type="ECO:0000313" key="2">
    <source>
        <dbReference type="EMBL" id="QQP58024.1"/>
    </source>
</evidence>
<proteinExistence type="predicted"/>
<evidence type="ECO:0000256" key="1">
    <source>
        <dbReference type="SAM" id="MobiDB-lite"/>
    </source>
</evidence>
<dbReference type="OrthoDB" id="9996331at2759"/>
<evidence type="ECO:0000313" key="3">
    <source>
        <dbReference type="Proteomes" id="UP000595437"/>
    </source>
</evidence>
<dbReference type="AlphaFoldDB" id="A0A7T8QWS4"/>